<organism evidence="1">
    <name type="scientific">bioreactor metagenome</name>
    <dbReference type="NCBI Taxonomy" id="1076179"/>
    <lineage>
        <taxon>unclassified sequences</taxon>
        <taxon>metagenomes</taxon>
        <taxon>ecological metagenomes</taxon>
    </lineage>
</organism>
<evidence type="ECO:0000313" key="1">
    <source>
        <dbReference type="EMBL" id="MPN38197.1"/>
    </source>
</evidence>
<sequence length="104" mass="11771">MAQFELDALDGEIAVLRETEFEVRGKPFLLEGEAGLLHFRHHVGKILRHEVRQHEAVVQFGAPAGQTLRRIRLVPEAGDQGAQQQLLGERHAGVRRHFEGTQFE</sequence>
<protein>
    <submittedName>
        <fullName evidence="1">Uncharacterized protein</fullName>
    </submittedName>
</protein>
<reference evidence="1" key="1">
    <citation type="submission" date="2019-08" db="EMBL/GenBank/DDBJ databases">
        <authorList>
            <person name="Kucharzyk K."/>
            <person name="Murdoch R.W."/>
            <person name="Higgins S."/>
            <person name="Loffler F."/>
        </authorList>
    </citation>
    <scope>NUCLEOTIDE SEQUENCE</scope>
</reference>
<dbReference type="AlphaFoldDB" id="A0A645HGW5"/>
<accession>A0A645HGW5</accession>
<dbReference type="EMBL" id="VSSQ01093283">
    <property type="protein sequence ID" value="MPN38197.1"/>
    <property type="molecule type" value="Genomic_DNA"/>
</dbReference>
<comment type="caution">
    <text evidence="1">The sequence shown here is derived from an EMBL/GenBank/DDBJ whole genome shotgun (WGS) entry which is preliminary data.</text>
</comment>
<name>A0A645HGW5_9ZZZZ</name>
<proteinExistence type="predicted"/>
<gene>
    <name evidence="1" type="ORF">SDC9_185721</name>
</gene>